<dbReference type="Proteomes" id="UP000289340">
    <property type="component" value="Chromosome 3"/>
</dbReference>
<dbReference type="EMBL" id="KN648405">
    <property type="protein sequence ID" value="KHN35344.1"/>
    <property type="molecule type" value="Genomic_DNA"/>
</dbReference>
<feature type="region of interest" description="Disordered" evidence="1">
    <location>
        <begin position="171"/>
        <end position="213"/>
    </location>
</feature>
<reference evidence="3 4" key="2">
    <citation type="submission" date="2018-09" db="EMBL/GenBank/DDBJ databases">
        <title>A high-quality reference genome of wild soybean provides a powerful tool to mine soybean genomes.</title>
        <authorList>
            <person name="Xie M."/>
            <person name="Chung C.Y.L."/>
            <person name="Li M.-W."/>
            <person name="Wong F.-L."/>
            <person name="Chan T.-F."/>
            <person name="Lam H.-M."/>
        </authorList>
    </citation>
    <scope>NUCLEOTIDE SEQUENCE [LARGE SCALE GENOMIC DNA]</scope>
    <source>
        <strain evidence="4">cv. W05</strain>
        <tissue evidence="3">Hypocotyl of etiolated seedlings</tissue>
    </source>
</reference>
<dbReference type="PANTHER" id="PTHR33052">
    <property type="entry name" value="DUF4228 DOMAIN PROTEIN-RELATED"/>
    <property type="match status" value="1"/>
</dbReference>
<dbReference type="EMBL" id="QZWG01000003">
    <property type="protein sequence ID" value="RZC22464.1"/>
    <property type="molecule type" value="Genomic_DNA"/>
</dbReference>
<sequence>MGLLSKSKSTMPGTRRESQFLKLVHPGGFVELHSNPIIASQVMNKNPRHCVTRPDFFQFPWIVVNPESILTPGNVFYIVPCHTIRHKIKSTNIVTANTNHTLHFLPNQSSIDPHRQGQISNSNKIRCFQKQSSFSASTSCVKLPREGHKHGKGGNYWAQSSVREKHVYYSSDYTSRDSGKEEARSRSGRFSHSEQIPTLKPCLKKDKSHSTRSRRNLKVRFECNDDNVVNSANFTTKIYRYT</sequence>
<dbReference type="AlphaFoldDB" id="A0A0B2RSY4"/>
<dbReference type="InterPro" id="IPR025322">
    <property type="entry name" value="PADRE_dom"/>
</dbReference>
<dbReference type="Pfam" id="PF14009">
    <property type="entry name" value="PADRE"/>
    <property type="match status" value="1"/>
</dbReference>
<evidence type="ECO:0000313" key="3">
    <source>
        <dbReference type="EMBL" id="RZC22464.1"/>
    </source>
</evidence>
<feature type="compositionally biased region" description="Basic and acidic residues" evidence="1">
    <location>
        <begin position="174"/>
        <end position="185"/>
    </location>
</feature>
<dbReference type="Proteomes" id="UP000053555">
    <property type="component" value="Unassembled WGS sequence"/>
</dbReference>
<evidence type="ECO:0000256" key="1">
    <source>
        <dbReference type="SAM" id="MobiDB-lite"/>
    </source>
</evidence>
<keyword evidence="4" id="KW-1185">Reference proteome</keyword>
<name>A0A0B2RSY4_GLYSO</name>
<organism evidence="2">
    <name type="scientific">Glycine soja</name>
    <name type="common">Wild soybean</name>
    <dbReference type="NCBI Taxonomy" id="3848"/>
    <lineage>
        <taxon>Eukaryota</taxon>
        <taxon>Viridiplantae</taxon>
        <taxon>Streptophyta</taxon>
        <taxon>Embryophyta</taxon>
        <taxon>Tracheophyta</taxon>
        <taxon>Spermatophyta</taxon>
        <taxon>Magnoliopsida</taxon>
        <taxon>eudicotyledons</taxon>
        <taxon>Gunneridae</taxon>
        <taxon>Pentapetalae</taxon>
        <taxon>rosids</taxon>
        <taxon>fabids</taxon>
        <taxon>Fabales</taxon>
        <taxon>Fabaceae</taxon>
        <taxon>Papilionoideae</taxon>
        <taxon>50 kb inversion clade</taxon>
        <taxon>NPAAA clade</taxon>
        <taxon>indigoferoid/millettioid clade</taxon>
        <taxon>Phaseoleae</taxon>
        <taxon>Glycine</taxon>
        <taxon>Glycine subgen. Soja</taxon>
    </lineage>
</organism>
<evidence type="ECO:0000313" key="2">
    <source>
        <dbReference type="EMBL" id="KHN35344.1"/>
    </source>
</evidence>
<protein>
    <submittedName>
        <fullName evidence="2">Uncharacterized protein</fullName>
    </submittedName>
</protein>
<proteinExistence type="predicted"/>
<accession>A0A0B2RSY4</accession>
<reference evidence="2" key="1">
    <citation type="submission" date="2014-07" db="EMBL/GenBank/DDBJ databases">
        <title>Identification of a novel salt tolerance gene in wild soybean by whole-genome sequencing.</title>
        <authorList>
            <person name="Lam H.-M."/>
            <person name="Qi X."/>
            <person name="Li M.-W."/>
            <person name="Liu X."/>
            <person name="Xie M."/>
            <person name="Ni M."/>
            <person name="Xu X."/>
        </authorList>
    </citation>
    <scope>NUCLEOTIDE SEQUENCE [LARGE SCALE GENOMIC DNA]</scope>
    <source>
        <tissue evidence="2">Root</tissue>
    </source>
</reference>
<gene>
    <name evidence="3" type="ORF">D0Y65_008214</name>
    <name evidence="2" type="ORF">glysoja_028974</name>
</gene>
<evidence type="ECO:0000313" key="4">
    <source>
        <dbReference type="Proteomes" id="UP000289340"/>
    </source>
</evidence>